<gene>
    <name evidence="1" type="ORF">EV668_0445</name>
</gene>
<dbReference type="GO" id="GO:0004061">
    <property type="term" value="F:arylformamidase activity"/>
    <property type="evidence" value="ECO:0007669"/>
    <property type="project" value="InterPro"/>
</dbReference>
<accession>A0A4R7C3W5</accession>
<dbReference type="AlphaFoldDB" id="A0A4R7C3W5"/>
<dbReference type="OrthoDB" id="9777007at2"/>
<organism evidence="1 2">
    <name type="scientific">Enterovirga rhinocerotis</name>
    <dbReference type="NCBI Taxonomy" id="1339210"/>
    <lineage>
        <taxon>Bacteria</taxon>
        <taxon>Pseudomonadati</taxon>
        <taxon>Pseudomonadota</taxon>
        <taxon>Alphaproteobacteria</taxon>
        <taxon>Hyphomicrobiales</taxon>
        <taxon>Methylobacteriaceae</taxon>
        <taxon>Enterovirga</taxon>
    </lineage>
</organism>
<dbReference type="EMBL" id="SNZR01000011">
    <property type="protein sequence ID" value="TDR93190.1"/>
    <property type="molecule type" value="Genomic_DNA"/>
</dbReference>
<dbReference type="Proteomes" id="UP000295122">
    <property type="component" value="Unassembled WGS sequence"/>
</dbReference>
<dbReference type="GO" id="GO:0019441">
    <property type="term" value="P:L-tryptophan catabolic process to kynurenine"/>
    <property type="evidence" value="ECO:0007669"/>
    <property type="project" value="InterPro"/>
</dbReference>
<dbReference type="InterPro" id="IPR007325">
    <property type="entry name" value="KFase/CYL"/>
</dbReference>
<keyword evidence="2" id="KW-1185">Reference proteome</keyword>
<dbReference type="Gene3D" id="3.50.30.50">
    <property type="entry name" value="Putative cyclase"/>
    <property type="match status" value="1"/>
</dbReference>
<dbReference type="PANTHER" id="PTHR31118:SF12">
    <property type="entry name" value="CYCLASE-LIKE PROTEIN 2"/>
    <property type="match status" value="1"/>
</dbReference>
<sequence>MCDCGGQSGAGWKGWRPLPARCECRAVGDWIDLSHPLTRELPRVALFPKPVFEQIKRMPQDPMNVTRMEMVVHMGTHLDAPCHFFTDAPSLESVPLERLGGRGIVWPVEVGATELVGPHHLAGLEGRLQDGDILILDTGSHPFVGSVRYDDDHPTLSLAAADWIVDHGVKMLAVDTPTPDLSLARRTAGFDWPVHKRLLSNGVLIAEHLTNLAPLRGKTVEVFCGALNIVGGDGAPARFVARAIEE</sequence>
<comment type="caution">
    <text evidence="1">The sequence shown here is derived from an EMBL/GenBank/DDBJ whole genome shotgun (WGS) entry which is preliminary data.</text>
</comment>
<dbReference type="RefSeq" id="WP_133768212.1">
    <property type="nucleotide sequence ID" value="NZ_SNZR01000011.1"/>
</dbReference>
<dbReference type="PANTHER" id="PTHR31118">
    <property type="entry name" value="CYCLASE-LIKE PROTEIN 2"/>
    <property type="match status" value="1"/>
</dbReference>
<dbReference type="Pfam" id="PF04199">
    <property type="entry name" value="Cyclase"/>
    <property type="match status" value="1"/>
</dbReference>
<proteinExistence type="predicted"/>
<dbReference type="InterPro" id="IPR037175">
    <property type="entry name" value="KFase_sf"/>
</dbReference>
<evidence type="ECO:0000313" key="1">
    <source>
        <dbReference type="EMBL" id="TDR93190.1"/>
    </source>
</evidence>
<protein>
    <submittedName>
        <fullName evidence="1">Kynurenine formamidase</fullName>
    </submittedName>
</protein>
<dbReference type="SUPFAM" id="SSF102198">
    <property type="entry name" value="Putative cyclase"/>
    <property type="match status" value="1"/>
</dbReference>
<reference evidence="1 2" key="1">
    <citation type="submission" date="2019-03" db="EMBL/GenBank/DDBJ databases">
        <title>Genomic Encyclopedia of Type Strains, Phase IV (KMG-IV): sequencing the most valuable type-strain genomes for metagenomic binning, comparative biology and taxonomic classification.</title>
        <authorList>
            <person name="Goeker M."/>
        </authorList>
    </citation>
    <scope>NUCLEOTIDE SEQUENCE [LARGE SCALE GENOMIC DNA]</scope>
    <source>
        <strain evidence="1 2">DSM 25903</strain>
    </source>
</reference>
<name>A0A4R7C3W5_9HYPH</name>
<evidence type="ECO:0000313" key="2">
    <source>
        <dbReference type="Proteomes" id="UP000295122"/>
    </source>
</evidence>